<dbReference type="InterPro" id="IPR002081">
    <property type="entry name" value="Cryptochrome/DNA_photolyase_1"/>
</dbReference>
<dbReference type="Pfam" id="PF03441">
    <property type="entry name" value="FAD_binding_7"/>
    <property type="match status" value="1"/>
</dbReference>
<evidence type="ECO:0000256" key="5">
    <source>
        <dbReference type="PIRSR" id="PIRSR602081-2"/>
    </source>
</evidence>
<dbReference type="GO" id="GO:0003904">
    <property type="term" value="F:deoxyribodipyrimidine photo-lyase activity"/>
    <property type="evidence" value="ECO:0007669"/>
    <property type="project" value="TreeGrafter"/>
</dbReference>
<dbReference type="Gene3D" id="1.25.40.80">
    <property type="match status" value="1"/>
</dbReference>
<evidence type="ECO:0000256" key="2">
    <source>
        <dbReference type="ARBA" id="ARBA00022827"/>
    </source>
</evidence>
<dbReference type="InterPro" id="IPR018394">
    <property type="entry name" value="DNA_photolyase_1_CS_C"/>
</dbReference>
<dbReference type="InterPro" id="IPR014729">
    <property type="entry name" value="Rossmann-like_a/b/a_fold"/>
</dbReference>
<dbReference type="GO" id="GO:0009416">
    <property type="term" value="P:response to light stimulus"/>
    <property type="evidence" value="ECO:0007669"/>
    <property type="project" value="TreeGrafter"/>
</dbReference>
<comment type="similarity">
    <text evidence="6">Belongs to the DNA photolyase family.</text>
</comment>
<organism evidence="9 10">
    <name type="scientific">Mangrovihabitans endophyticus</name>
    <dbReference type="NCBI Taxonomy" id="1751298"/>
    <lineage>
        <taxon>Bacteria</taxon>
        <taxon>Bacillati</taxon>
        <taxon>Actinomycetota</taxon>
        <taxon>Actinomycetes</taxon>
        <taxon>Micromonosporales</taxon>
        <taxon>Micromonosporaceae</taxon>
        <taxon>Mangrovihabitans</taxon>
    </lineage>
</organism>
<feature type="site" description="Electron transfer via tryptophanyl radical" evidence="5">
    <location>
        <position position="289"/>
    </location>
</feature>
<dbReference type="SUPFAM" id="SSF48173">
    <property type="entry name" value="Cryptochrome/photolyase FAD-binding domain"/>
    <property type="match status" value="1"/>
</dbReference>
<evidence type="ECO:0000259" key="8">
    <source>
        <dbReference type="PROSITE" id="PS51645"/>
    </source>
</evidence>
<dbReference type="InterPro" id="IPR005101">
    <property type="entry name" value="Cryptochr/Photolyase_FAD-bd"/>
</dbReference>
<dbReference type="Gene3D" id="3.40.50.620">
    <property type="entry name" value="HUPs"/>
    <property type="match status" value="1"/>
</dbReference>
<reference evidence="9" key="1">
    <citation type="journal article" date="2014" name="Int. J. Syst. Evol. Microbiol.">
        <title>Complete genome sequence of Corynebacterium casei LMG S-19264T (=DSM 44701T), isolated from a smear-ripened cheese.</title>
        <authorList>
            <consortium name="US DOE Joint Genome Institute (JGI-PGF)"/>
            <person name="Walter F."/>
            <person name="Albersmeier A."/>
            <person name="Kalinowski J."/>
            <person name="Ruckert C."/>
        </authorList>
    </citation>
    <scope>NUCLEOTIDE SEQUENCE</scope>
    <source>
        <strain evidence="9">CGMCC 4.7299</strain>
    </source>
</reference>
<comment type="caution">
    <text evidence="9">The sequence shown here is derived from an EMBL/GenBank/DDBJ whole genome shotgun (WGS) entry which is preliminary data.</text>
</comment>
<evidence type="ECO:0000256" key="7">
    <source>
        <dbReference type="SAM" id="MobiDB-lite"/>
    </source>
</evidence>
<feature type="domain" description="Photolyase/cryptochrome alpha/beta" evidence="8">
    <location>
        <begin position="2"/>
        <end position="128"/>
    </location>
</feature>
<dbReference type="InterPro" id="IPR036155">
    <property type="entry name" value="Crypto/Photolyase_N_sf"/>
</dbReference>
<dbReference type="GO" id="GO:0006950">
    <property type="term" value="P:response to stress"/>
    <property type="evidence" value="ECO:0007669"/>
    <property type="project" value="UniProtKB-ARBA"/>
</dbReference>
<evidence type="ECO:0000256" key="6">
    <source>
        <dbReference type="RuleBase" id="RU004182"/>
    </source>
</evidence>
<dbReference type="Gene3D" id="1.10.579.10">
    <property type="entry name" value="DNA Cyclobutane Dipyrimidine Photolyase, subunit A, domain 3"/>
    <property type="match status" value="1"/>
</dbReference>
<dbReference type="Proteomes" id="UP000656042">
    <property type="component" value="Unassembled WGS sequence"/>
</dbReference>
<feature type="binding site" evidence="4">
    <location>
        <begin position="259"/>
        <end position="266"/>
    </location>
    <ligand>
        <name>FAD</name>
        <dbReference type="ChEBI" id="CHEBI:57692"/>
    </ligand>
</feature>
<proteinExistence type="inferred from homology"/>
<feature type="binding site" evidence="4">
    <location>
        <begin position="224"/>
        <end position="228"/>
    </location>
    <ligand>
        <name>FAD</name>
        <dbReference type="ChEBI" id="CHEBI:57692"/>
    </ligand>
</feature>
<comment type="cofactor">
    <cofactor evidence="4">
        <name>FAD</name>
        <dbReference type="ChEBI" id="CHEBI:57692"/>
    </cofactor>
    <text evidence="4">Binds 1 FAD per subunit.</text>
</comment>
<feature type="site" description="Electron transfer via tryptophanyl radical" evidence="5">
    <location>
        <position position="342"/>
    </location>
</feature>
<dbReference type="GO" id="GO:0006139">
    <property type="term" value="P:nucleobase-containing compound metabolic process"/>
    <property type="evidence" value="ECO:0007669"/>
    <property type="project" value="UniProtKB-ARBA"/>
</dbReference>
<dbReference type="AlphaFoldDB" id="A0A8J3FQ61"/>
<dbReference type="InterPro" id="IPR036134">
    <property type="entry name" value="Crypto/Photolyase_FAD-like_sf"/>
</dbReference>
<accession>A0A8J3FQ61</accession>
<dbReference type="PANTHER" id="PTHR11455">
    <property type="entry name" value="CRYPTOCHROME"/>
    <property type="match status" value="1"/>
</dbReference>
<dbReference type="PANTHER" id="PTHR11455:SF9">
    <property type="entry name" value="CRYPTOCHROME CIRCADIAN CLOCK 5 ISOFORM X1"/>
    <property type="match status" value="1"/>
</dbReference>
<evidence type="ECO:0000313" key="10">
    <source>
        <dbReference type="Proteomes" id="UP000656042"/>
    </source>
</evidence>
<keyword evidence="3 6" id="KW-0157">Chromophore</keyword>
<keyword evidence="1 4" id="KW-0285">Flavoprotein</keyword>
<evidence type="ECO:0000313" key="9">
    <source>
        <dbReference type="EMBL" id="GGK95530.1"/>
    </source>
</evidence>
<evidence type="ECO:0000256" key="4">
    <source>
        <dbReference type="PIRSR" id="PIRSR602081-1"/>
    </source>
</evidence>
<reference evidence="9" key="2">
    <citation type="submission" date="2020-09" db="EMBL/GenBank/DDBJ databases">
        <authorList>
            <person name="Sun Q."/>
            <person name="Zhou Y."/>
        </authorList>
    </citation>
    <scope>NUCLEOTIDE SEQUENCE</scope>
    <source>
        <strain evidence="9">CGMCC 4.7299</strain>
    </source>
</reference>
<feature type="binding site" evidence="4">
    <location>
        <position position="212"/>
    </location>
    <ligand>
        <name>FAD</name>
        <dbReference type="ChEBI" id="CHEBI:57692"/>
    </ligand>
</feature>
<dbReference type="EMBL" id="BMMX01000012">
    <property type="protein sequence ID" value="GGK95530.1"/>
    <property type="molecule type" value="Genomic_DNA"/>
</dbReference>
<dbReference type="Pfam" id="PF00875">
    <property type="entry name" value="DNA_photolyase"/>
    <property type="match status" value="1"/>
</dbReference>
<feature type="site" description="Electron transfer via tryptophanyl radical" evidence="5">
    <location>
        <position position="365"/>
    </location>
</feature>
<keyword evidence="10" id="KW-1185">Reference proteome</keyword>
<evidence type="ECO:0000256" key="3">
    <source>
        <dbReference type="ARBA" id="ARBA00022991"/>
    </source>
</evidence>
<feature type="binding site" evidence="4">
    <location>
        <position position="256"/>
    </location>
    <ligand>
        <name>FAD</name>
        <dbReference type="ChEBI" id="CHEBI:57692"/>
    </ligand>
</feature>
<dbReference type="InterPro" id="IPR006050">
    <property type="entry name" value="DNA_photolyase_N"/>
</dbReference>
<dbReference type="PROSITE" id="PS00394">
    <property type="entry name" value="DNA_PHOTOLYASES_1_1"/>
    <property type="match status" value="1"/>
</dbReference>
<sequence length="444" mass="50086">MKTAVVLFTRDLRVRDNPALAATCANAERVVPLFVFDPKLQELSANRAKFLHEALADLRDTLRDKGADLVVRRGDPVAETIKVAREVHAEGIALAADVSNYARRRQRDLERECEKHRIALRSFPGVTVVDPGAVQPGGSSDHYKVFTPYHRSWAASKWRDEVATPRRITLPDGLAVGRMPAQPKGESPDAATGGETAGRRRFSTWLDHIGQYDDLHDDMAADRTSRLSPYLRFGCVSPLAVANAARDKGGAGAEAFVRQLAWRDFYYQVTNAFPAISTRAYRKSGDHDWRSDDDALQHWQNGLTGVPVVDAGMRQLRAEGWMHNRARLLTAALLTKHLGVDWRPGVQWFFRWLLDGDVANNSGNWQWTAGTGNDTRPYRRFNPIRQAERYDPDGVYVRRYVPELASVEGKAVHQPWRLPDDVRRGLDYPAPLESHRDEAVWLRP</sequence>
<protein>
    <submittedName>
        <fullName evidence="9">Deoxyribodipyrimidine photo-lyase</fullName>
    </submittedName>
</protein>
<feature type="binding site" evidence="4">
    <location>
        <begin position="355"/>
        <end position="357"/>
    </location>
    <ligand>
        <name>FAD</name>
        <dbReference type="ChEBI" id="CHEBI:57692"/>
    </ligand>
</feature>
<dbReference type="SUPFAM" id="SSF52425">
    <property type="entry name" value="Cryptochrome/photolyase, N-terminal domain"/>
    <property type="match status" value="1"/>
</dbReference>
<name>A0A8J3FQ61_9ACTN</name>
<dbReference type="PRINTS" id="PR00147">
    <property type="entry name" value="DNAPHOTLYASE"/>
</dbReference>
<feature type="region of interest" description="Disordered" evidence="7">
    <location>
        <begin position="175"/>
        <end position="197"/>
    </location>
</feature>
<keyword evidence="2 4" id="KW-0274">FAD</keyword>
<dbReference type="RefSeq" id="WP_189079995.1">
    <property type="nucleotide sequence ID" value="NZ_BMMX01000012.1"/>
</dbReference>
<dbReference type="GO" id="GO:0003677">
    <property type="term" value="F:DNA binding"/>
    <property type="evidence" value="ECO:0007669"/>
    <property type="project" value="TreeGrafter"/>
</dbReference>
<dbReference type="GO" id="GO:0071949">
    <property type="term" value="F:FAD binding"/>
    <property type="evidence" value="ECO:0007669"/>
    <property type="project" value="TreeGrafter"/>
</dbReference>
<evidence type="ECO:0000256" key="1">
    <source>
        <dbReference type="ARBA" id="ARBA00022630"/>
    </source>
</evidence>
<gene>
    <name evidence="9" type="ORF">GCM10012284_32050</name>
</gene>
<dbReference type="PROSITE" id="PS51645">
    <property type="entry name" value="PHR_CRY_ALPHA_BETA"/>
    <property type="match status" value="1"/>
</dbReference>